<dbReference type="AlphaFoldDB" id="A0A0H2S0G1"/>
<sequence length="110" mass="12360">NLNKSPAAQAAFLHYFTPDKFDIIAIQEPYIDFLRNTRASSHWTTVYPSNHIGSSGNHRSGTQTTRSLILVNSRLRSLSWNPIPTDCSDLTGIQITLHSGKVILFNIYND</sequence>
<keyword evidence="2" id="KW-1185">Reference proteome</keyword>
<protein>
    <recommendedName>
        <fullName evidence="3">Endonuclease/exonuclease/phosphatase domain-containing protein</fullName>
    </recommendedName>
</protein>
<evidence type="ECO:0000313" key="2">
    <source>
        <dbReference type="Proteomes" id="UP000053477"/>
    </source>
</evidence>
<dbReference type="EMBL" id="KQ085904">
    <property type="protein sequence ID" value="KLO17454.1"/>
    <property type="molecule type" value="Genomic_DNA"/>
</dbReference>
<proteinExistence type="predicted"/>
<dbReference type="InterPro" id="IPR036691">
    <property type="entry name" value="Endo/exonu/phosph_ase_sf"/>
</dbReference>
<dbReference type="InParanoid" id="A0A0H2S0G1"/>
<dbReference type="Gene3D" id="3.60.10.10">
    <property type="entry name" value="Endonuclease/exonuclease/phosphatase"/>
    <property type="match status" value="1"/>
</dbReference>
<dbReference type="SUPFAM" id="SSF56219">
    <property type="entry name" value="DNase I-like"/>
    <property type="match status" value="1"/>
</dbReference>
<evidence type="ECO:0000313" key="1">
    <source>
        <dbReference type="EMBL" id="KLO17454.1"/>
    </source>
</evidence>
<dbReference type="STRING" id="27342.A0A0H2S0G1"/>
<gene>
    <name evidence="1" type="ORF">SCHPADRAFT_809372</name>
</gene>
<organism evidence="1 2">
    <name type="scientific">Schizopora paradoxa</name>
    <dbReference type="NCBI Taxonomy" id="27342"/>
    <lineage>
        <taxon>Eukaryota</taxon>
        <taxon>Fungi</taxon>
        <taxon>Dikarya</taxon>
        <taxon>Basidiomycota</taxon>
        <taxon>Agaricomycotina</taxon>
        <taxon>Agaricomycetes</taxon>
        <taxon>Hymenochaetales</taxon>
        <taxon>Schizoporaceae</taxon>
        <taxon>Schizopora</taxon>
    </lineage>
</organism>
<feature type="non-terminal residue" evidence="1">
    <location>
        <position position="110"/>
    </location>
</feature>
<feature type="non-terminal residue" evidence="1">
    <location>
        <position position="1"/>
    </location>
</feature>
<dbReference type="OrthoDB" id="2840473at2759"/>
<reference evidence="1 2" key="1">
    <citation type="submission" date="2015-04" db="EMBL/GenBank/DDBJ databases">
        <title>Complete genome sequence of Schizopora paradoxa KUC8140, a cosmopolitan wood degrader in East Asia.</title>
        <authorList>
            <consortium name="DOE Joint Genome Institute"/>
            <person name="Min B."/>
            <person name="Park H."/>
            <person name="Jang Y."/>
            <person name="Kim J.-J."/>
            <person name="Kim K.H."/>
            <person name="Pangilinan J."/>
            <person name="Lipzen A."/>
            <person name="Riley R."/>
            <person name="Grigoriev I.V."/>
            <person name="Spatafora J.W."/>
            <person name="Choi I.-G."/>
        </authorList>
    </citation>
    <scope>NUCLEOTIDE SEQUENCE [LARGE SCALE GENOMIC DNA]</scope>
    <source>
        <strain evidence="1 2">KUC8140</strain>
    </source>
</reference>
<accession>A0A0H2S0G1</accession>
<dbReference type="Proteomes" id="UP000053477">
    <property type="component" value="Unassembled WGS sequence"/>
</dbReference>
<name>A0A0H2S0G1_9AGAM</name>
<evidence type="ECO:0008006" key="3">
    <source>
        <dbReference type="Google" id="ProtNLM"/>
    </source>
</evidence>